<feature type="region of interest" description="Disordered" evidence="1">
    <location>
        <begin position="183"/>
        <end position="214"/>
    </location>
</feature>
<evidence type="ECO:0000256" key="1">
    <source>
        <dbReference type="SAM" id="MobiDB-lite"/>
    </source>
</evidence>
<dbReference type="OrthoDB" id="3211402at2759"/>
<keyword evidence="3" id="KW-1185">Reference proteome</keyword>
<reference evidence="3" key="2">
    <citation type="submission" date="2015-01" db="EMBL/GenBank/DDBJ databases">
        <title>Evolutionary Origins and Diversification of the Mycorrhizal Mutualists.</title>
        <authorList>
            <consortium name="DOE Joint Genome Institute"/>
            <consortium name="Mycorrhizal Genomics Consortium"/>
            <person name="Kohler A."/>
            <person name="Kuo A."/>
            <person name="Nagy L.G."/>
            <person name="Floudas D."/>
            <person name="Copeland A."/>
            <person name="Barry K.W."/>
            <person name="Cichocki N."/>
            <person name="Veneault-Fourrey C."/>
            <person name="LaButti K."/>
            <person name="Lindquist E.A."/>
            <person name="Lipzen A."/>
            <person name="Lundell T."/>
            <person name="Morin E."/>
            <person name="Murat C."/>
            <person name="Riley R."/>
            <person name="Ohm R."/>
            <person name="Sun H."/>
            <person name="Tunlid A."/>
            <person name="Henrissat B."/>
            <person name="Grigoriev I.V."/>
            <person name="Hibbett D.S."/>
            <person name="Martin F."/>
        </authorList>
    </citation>
    <scope>NUCLEOTIDE SEQUENCE [LARGE SCALE GENOMIC DNA]</scope>
    <source>
        <strain evidence="3">Foug A</strain>
    </source>
</reference>
<name>A0A0C2ZAY5_9AGAM</name>
<gene>
    <name evidence="2" type="ORF">SCLCIDRAFT_1225463</name>
</gene>
<dbReference type="HOGENOM" id="CLU_071881_0_0_1"/>
<accession>A0A0C2ZAY5</accession>
<sequence length="306" mass="33736">MLPKKAKAVLPSIAWDADNNVLVWQLIVEITKPANFKVLCRKTKHENTLGETKASVFQWIGSVLLPELHIIDATATGDRIKGKYEGLAKAYKQHAKRLTVTGEGIGPDSEDGAEETCKYFIEAGGPNESTPEEAKNIWDDIVSQFPFSPDLHCIWATKPNKNPIAVTTGVGPAGKRTLIMQPLTSSSDGTDQAIEGDGEYSSPPPPHAKPDPFTPLCTVQQSSLMSKDSVLKAKECIQKVAKKCTIEDTLMDIHKANTDAINACTCEELIVKKCHLLLEEFKAGVWDREEYREELRKLENGEPPEK</sequence>
<reference evidence="2 3" key="1">
    <citation type="submission" date="2014-04" db="EMBL/GenBank/DDBJ databases">
        <authorList>
            <consortium name="DOE Joint Genome Institute"/>
            <person name="Kuo A."/>
            <person name="Kohler A."/>
            <person name="Nagy L.G."/>
            <person name="Floudas D."/>
            <person name="Copeland A."/>
            <person name="Barry K.W."/>
            <person name="Cichocki N."/>
            <person name="Veneault-Fourrey C."/>
            <person name="LaButti K."/>
            <person name="Lindquist E.A."/>
            <person name="Lipzen A."/>
            <person name="Lundell T."/>
            <person name="Morin E."/>
            <person name="Murat C."/>
            <person name="Sun H."/>
            <person name="Tunlid A."/>
            <person name="Henrissat B."/>
            <person name="Grigoriev I.V."/>
            <person name="Hibbett D.S."/>
            <person name="Martin F."/>
            <person name="Nordberg H.P."/>
            <person name="Cantor M.N."/>
            <person name="Hua S.X."/>
        </authorList>
    </citation>
    <scope>NUCLEOTIDE SEQUENCE [LARGE SCALE GENOMIC DNA]</scope>
    <source>
        <strain evidence="2 3">Foug A</strain>
    </source>
</reference>
<protein>
    <submittedName>
        <fullName evidence="2">Uncharacterized protein</fullName>
    </submittedName>
</protein>
<dbReference type="AlphaFoldDB" id="A0A0C2ZAY5"/>
<dbReference type="InParanoid" id="A0A0C2ZAY5"/>
<evidence type="ECO:0000313" key="3">
    <source>
        <dbReference type="Proteomes" id="UP000053989"/>
    </source>
</evidence>
<dbReference type="EMBL" id="KN822566">
    <property type="protein sequence ID" value="KIM50242.1"/>
    <property type="molecule type" value="Genomic_DNA"/>
</dbReference>
<dbReference type="Proteomes" id="UP000053989">
    <property type="component" value="Unassembled WGS sequence"/>
</dbReference>
<proteinExistence type="predicted"/>
<organism evidence="2 3">
    <name type="scientific">Scleroderma citrinum Foug A</name>
    <dbReference type="NCBI Taxonomy" id="1036808"/>
    <lineage>
        <taxon>Eukaryota</taxon>
        <taxon>Fungi</taxon>
        <taxon>Dikarya</taxon>
        <taxon>Basidiomycota</taxon>
        <taxon>Agaricomycotina</taxon>
        <taxon>Agaricomycetes</taxon>
        <taxon>Agaricomycetidae</taxon>
        <taxon>Boletales</taxon>
        <taxon>Sclerodermatineae</taxon>
        <taxon>Sclerodermataceae</taxon>
        <taxon>Scleroderma</taxon>
    </lineage>
</organism>
<evidence type="ECO:0000313" key="2">
    <source>
        <dbReference type="EMBL" id="KIM50242.1"/>
    </source>
</evidence>